<evidence type="ECO:0000256" key="1">
    <source>
        <dbReference type="SAM" id="MobiDB-lite"/>
    </source>
</evidence>
<dbReference type="Proteomes" id="UP000033881">
    <property type="component" value="Unassembled WGS sequence"/>
</dbReference>
<evidence type="ECO:0008006" key="4">
    <source>
        <dbReference type="Google" id="ProtNLM"/>
    </source>
</evidence>
<evidence type="ECO:0000313" key="2">
    <source>
        <dbReference type="EMBL" id="KKR01625.1"/>
    </source>
</evidence>
<proteinExistence type="predicted"/>
<comment type="caution">
    <text evidence="2">The sequence shown here is derived from an EMBL/GenBank/DDBJ whole genome shotgun (WGS) entry which is preliminary data.</text>
</comment>
<gene>
    <name evidence="2" type="ORF">UT24_C0003G0032</name>
</gene>
<evidence type="ECO:0000313" key="3">
    <source>
        <dbReference type="Proteomes" id="UP000033881"/>
    </source>
</evidence>
<reference evidence="2 3" key="1">
    <citation type="journal article" date="2015" name="Nature">
        <title>rRNA introns, odd ribosomes, and small enigmatic genomes across a large radiation of phyla.</title>
        <authorList>
            <person name="Brown C.T."/>
            <person name="Hug L.A."/>
            <person name="Thomas B.C."/>
            <person name="Sharon I."/>
            <person name="Castelle C.J."/>
            <person name="Singh A."/>
            <person name="Wilkins M.J."/>
            <person name="Williams K.H."/>
            <person name="Banfield J.F."/>
        </authorList>
    </citation>
    <scope>NUCLEOTIDE SEQUENCE [LARGE SCALE GENOMIC DNA]</scope>
</reference>
<feature type="compositionally biased region" description="Basic and acidic residues" evidence="1">
    <location>
        <begin position="47"/>
        <end position="61"/>
    </location>
</feature>
<accession>A0A0G0PTX0</accession>
<dbReference type="EMBL" id="LBWB01000003">
    <property type="protein sequence ID" value="KKR01625.1"/>
    <property type="molecule type" value="Genomic_DNA"/>
</dbReference>
<sequence>MNGNLKTGLSVLAGIIVGAVGAVLATNPKARETVRNGGSKAASRVKGLRERVRGKRDEPVV</sequence>
<name>A0A0G0PTX0_9BACT</name>
<feature type="region of interest" description="Disordered" evidence="1">
    <location>
        <begin position="34"/>
        <end position="61"/>
    </location>
</feature>
<dbReference type="AlphaFoldDB" id="A0A0G0PTX0"/>
<protein>
    <recommendedName>
        <fullName evidence="4">YtxH domain-containing protein</fullName>
    </recommendedName>
</protein>
<organism evidence="2 3">
    <name type="scientific">Candidatus Woesebacteria bacterium GW2011_GWB1_39_12</name>
    <dbReference type="NCBI Taxonomy" id="1618574"/>
    <lineage>
        <taxon>Bacteria</taxon>
        <taxon>Candidatus Woeseibacteriota</taxon>
    </lineage>
</organism>